<dbReference type="Gene3D" id="3.40.47.10">
    <property type="match status" value="1"/>
</dbReference>
<evidence type="ECO:0000313" key="2">
    <source>
        <dbReference type="Proteomes" id="UP000051015"/>
    </source>
</evidence>
<dbReference type="EMBL" id="AYZD01000017">
    <property type="protein sequence ID" value="KRM96063.1"/>
    <property type="molecule type" value="Genomic_DNA"/>
</dbReference>
<dbReference type="InterPro" id="IPR016039">
    <property type="entry name" value="Thiolase-like"/>
</dbReference>
<keyword evidence="2" id="KW-1185">Reference proteome</keyword>
<comment type="caution">
    <text evidence="1">The sequence shown here is derived from an EMBL/GenBank/DDBJ whole genome shotgun (WGS) entry which is preliminary data.</text>
</comment>
<name>A0A0R2CW13_9LACO</name>
<reference evidence="1 2" key="1">
    <citation type="journal article" date="2015" name="Genome Announc.">
        <title>Expanding the biotechnology potential of lactobacilli through comparative genomics of 213 strains and associated genera.</title>
        <authorList>
            <person name="Sun Z."/>
            <person name="Harris H.M."/>
            <person name="McCann A."/>
            <person name="Guo C."/>
            <person name="Argimon S."/>
            <person name="Zhang W."/>
            <person name="Yang X."/>
            <person name="Jeffery I.B."/>
            <person name="Cooney J.C."/>
            <person name="Kagawa T.F."/>
            <person name="Liu W."/>
            <person name="Song Y."/>
            <person name="Salvetti E."/>
            <person name="Wrobel A."/>
            <person name="Rasinkangas P."/>
            <person name="Parkhill J."/>
            <person name="Rea M.C."/>
            <person name="O'Sullivan O."/>
            <person name="Ritari J."/>
            <person name="Douillard F.P."/>
            <person name="Paul Ross R."/>
            <person name="Yang R."/>
            <person name="Briner A.E."/>
            <person name="Felis G.E."/>
            <person name="de Vos W.M."/>
            <person name="Barrangou R."/>
            <person name="Klaenhammer T.R."/>
            <person name="Caufield P.W."/>
            <person name="Cui Y."/>
            <person name="Zhang H."/>
            <person name="O'Toole P.W."/>
        </authorList>
    </citation>
    <scope>NUCLEOTIDE SEQUENCE [LARGE SCALE GENOMIC DNA]</scope>
    <source>
        <strain evidence="1 2">DSM 21051</strain>
    </source>
</reference>
<dbReference type="STRING" id="1423725.FC19_GL001131"/>
<dbReference type="GO" id="GO:0016746">
    <property type="term" value="F:acyltransferase activity"/>
    <property type="evidence" value="ECO:0007669"/>
    <property type="project" value="InterPro"/>
</dbReference>
<sequence>MFHTKKGEKMNNVGISMVNSYIPKRWIDVRDILACWSNSNLDFLYNTIGIENRRVAAADEDAVTLSVSAIKKLQTNIEDLFDKFDGLFVGSNTMPELFKSNTIQVKEMLTNRKSVMLEDVQSSENSGRYSRVN</sequence>
<proteinExistence type="predicted"/>
<dbReference type="AlphaFoldDB" id="A0A0R2CW13"/>
<gene>
    <name evidence="1" type="ORF">FC19_GL001131</name>
</gene>
<evidence type="ECO:0000313" key="1">
    <source>
        <dbReference type="EMBL" id="KRM96063.1"/>
    </source>
</evidence>
<organism evidence="1 2">
    <name type="scientific">Liquorilactobacillus aquaticus DSM 21051</name>
    <dbReference type="NCBI Taxonomy" id="1423725"/>
    <lineage>
        <taxon>Bacteria</taxon>
        <taxon>Bacillati</taxon>
        <taxon>Bacillota</taxon>
        <taxon>Bacilli</taxon>
        <taxon>Lactobacillales</taxon>
        <taxon>Lactobacillaceae</taxon>
        <taxon>Liquorilactobacillus</taxon>
    </lineage>
</organism>
<dbReference type="SUPFAM" id="SSF53901">
    <property type="entry name" value="Thiolase-like"/>
    <property type="match status" value="1"/>
</dbReference>
<accession>A0A0R2CW13</accession>
<dbReference type="RefSeq" id="WP_057876137.1">
    <property type="nucleotide sequence ID" value="NZ_AYZD01000017.1"/>
</dbReference>
<dbReference type="Proteomes" id="UP000051015">
    <property type="component" value="Unassembled WGS sequence"/>
</dbReference>
<protein>
    <submittedName>
        <fullName evidence="1">Uncharacterized protein</fullName>
    </submittedName>
</protein>